<name>A0ABN8W662_9PROT</name>
<keyword evidence="2" id="KW-0812">Transmembrane</keyword>
<organism evidence="3 4">
    <name type="scientific">Commensalibacter papalotli</name>
    <name type="common">ex Botero et al. 2024</name>
    <dbReference type="NCBI Taxonomy" id="2972766"/>
    <lineage>
        <taxon>Bacteria</taxon>
        <taxon>Pseudomonadati</taxon>
        <taxon>Pseudomonadota</taxon>
        <taxon>Alphaproteobacteria</taxon>
        <taxon>Acetobacterales</taxon>
        <taxon>Acetobacteraceae</taxon>
    </lineage>
</organism>
<dbReference type="EMBL" id="CAMXCH010000001">
    <property type="protein sequence ID" value="CAI3926798.1"/>
    <property type="molecule type" value="Genomic_DNA"/>
</dbReference>
<keyword evidence="2" id="KW-0472">Membrane</keyword>
<feature type="transmembrane region" description="Helical" evidence="2">
    <location>
        <begin position="58"/>
        <end position="75"/>
    </location>
</feature>
<dbReference type="RefSeq" id="WP_034337460.1">
    <property type="nucleotide sequence ID" value="NZ_CAMXCH010000001.1"/>
</dbReference>
<dbReference type="Gene3D" id="2.60.450.10">
    <property type="entry name" value="Lipopolysaccharide (LPS) transport protein A like domain"/>
    <property type="match status" value="1"/>
</dbReference>
<dbReference type="Proteomes" id="UP001154272">
    <property type="component" value="Unassembled WGS sequence"/>
</dbReference>
<evidence type="ECO:0000313" key="4">
    <source>
        <dbReference type="Proteomes" id="UP001154272"/>
    </source>
</evidence>
<comment type="caution">
    <text evidence="3">The sequence shown here is derived from an EMBL/GenBank/DDBJ whole genome shotgun (WGS) entry which is preliminary data.</text>
</comment>
<proteinExistence type="predicted"/>
<evidence type="ECO:0000256" key="1">
    <source>
        <dbReference type="SAM" id="MobiDB-lite"/>
    </source>
</evidence>
<keyword evidence="2" id="KW-1133">Transmembrane helix</keyword>
<accession>A0ABN8W662</accession>
<sequence length="252" mass="28779">MTDNKQDQPKTTSQIERTDFQAKQKYLKQRASSNITRRQVPHEKDILRRKKVIKWTKWVLPILALFLLGSIAIWPEIDRMINTNKEVVKQLSRIKVESGTMIGATFHGLDSSERPYTITSSKVIQKSNNSDMIRLADPKADILLQNNSWIMVTANKGIYMQHLQNLNLYENVVLYRDDGLFMYSDIADIALKDSIVTANDWIHAEGPFGQLDAQAYFLDMHTNVAQFKGPGRLILNDDKNSSPPSQPSKTSE</sequence>
<dbReference type="InterPro" id="IPR010664">
    <property type="entry name" value="LipoPS_assembly_LptC-rel"/>
</dbReference>
<feature type="region of interest" description="Disordered" evidence="1">
    <location>
        <begin position="233"/>
        <end position="252"/>
    </location>
</feature>
<gene>
    <name evidence="3" type="ORF">R83534S58_LOCUS280</name>
</gene>
<evidence type="ECO:0000313" key="3">
    <source>
        <dbReference type="EMBL" id="CAI3926798.1"/>
    </source>
</evidence>
<keyword evidence="4" id="KW-1185">Reference proteome</keyword>
<evidence type="ECO:0000256" key="2">
    <source>
        <dbReference type="SAM" id="Phobius"/>
    </source>
</evidence>
<protein>
    <submittedName>
        <fullName evidence="3">Uncharacterized conserved protein</fullName>
    </submittedName>
</protein>
<reference evidence="3" key="1">
    <citation type="submission" date="2022-10" db="EMBL/GenBank/DDBJ databases">
        <authorList>
            <person name="Botero Cardona J."/>
        </authorList>
    </citation>
    <scope>NUCLEOTIDE SEQUENCE</scope>
    <source>
        <strain evidence="3">R-83534</strain>
    </source>
</reference>
<feature type="compositionally biased region" description="Polar residues" evidence="1">
    <location>
        <begin position="241"/>
        <end position="252"/>
    </location>
</feature>
<dbReference type="Pfam" id="PF06835">
    <property type="entry name" value="LptC"/>
    <property type="match status" value="1"/>
</dbReference>